<organism evidence="12 13">
    <name type="scientific">Ramlibacter montanisoli</name>
    <dbReference type="NCBI Taxonomy" id="2732512"/>
    <lineage>
        <taxon>Bacteria</taxon>
        <taxon>Pseudomonadati</taxon>
        <taxon>Pseudomonadota</taxon>
        <taxon>Betaproteobacteria</taxon>
        <taxon>Burkholderiales</taxon>
        <taxon>Comamonadaceae</taxon>
        <taxon>Ramlibacter</taxon>
    </lineage>
</organism>
<evidence type="ECO:0000256" key="3">
    <source>
        <dbReference type="ARBA" id="ARBA00022617"/>
    </source>
</evidence>
<keyword evidence="13" id="KW-1185">Reference proteome</keyword>
<dbReference type="PIRSF" id="PIRSF000005">
    <property type="entry name" value="Cytochrome_c4"/>
    <property type="match status" value="1"/>
</dbReference>
<evidence type="ECO:0000256" key="2">
    <source>
        <dbReference type="ARBA" id="ARBA00022448"/>
    </source>
</evidence>
<dbReference type="GO" id="GO:0009055">
    <property type="term" value="F:electron transfer activity"/>
    <property type="evidence" value="ECO:0007669"/>
    <property type="project" value="InterPro"/>
</dbReference>
<keyword evidence="3 8" id="KW-0349">Heme</keyword>
<feature type="binding site" description="axial binding residue" evidence="9">
    <location>
        <position position="161"/>
    </location>
    <ligand>
        <name>heme c</name>
        <dbReference type="ChEBI" id="CHEBI:61717"/>
        <label>2</label>
    </ligand>
    <ligandPart>
        <name>Fe</name>
        <dbReference type="ChEBI" id="CHEBI:18248"/>
    </ligandPart>
</feature>
<evidence type="ECO:0000256" key="9">
    <source>
        <dbReference type="PIRSR" id="PIRSR000005-2"/>
    </source>
</evidence>
<dbReference type="InterPro" id="IPR036909">
    <property type="entry name" value="Cyt_c-like_dom_sf"/>
</dbReference>
<evidence type="ECO:0000256" key="5">
    <source>
        <dbReference type="ARBA" id="ARBA00022764"/>
    </source>
</evidence>
<evidence type="ECO:0000256" key="8">
    <source>
        <dbReference type="PIRSR" id="PIRSR000005-1"/>
    </source>
</evidence>
<evidence type="ECO:0000256" key="6">
    <source>
        <dbReference type="ARBA" id="ARBA00022982"/>
    </source>
</evidence>
<keyword evidence="6" id="KW-0249">Electron transport</keyword>
<evidence type="ECO:0000259" key="11">
    <source>
        <dbReference type="PROSITE" id="PS51007"/>
    </source>
</evidence>
<keyword evidence="7 9" id="KW-0408">Iron</keyword>
<dbReference type="Gene3D" id="1.10.760.10">
    <property type="entry name" value="Cytochrome c-like domain"/>
    <property type="match status" value="2"/>
</dbReference>
<dbReference type="GO" id="GO:0005506">
    <property type="term" value="F:iron ion binding"/>
    <property type="evidence" value="ECO:0007669"/>
    <property type="project" value="InterPro"/>
</dbReference>
<dbReference type="PANTHER" id="PTHR33751">
    <property type="entry name" value="CBB3-TYPE CYTOCHROME C OXIDASE SUBUNIT FIXP"/>
    <property type="match status" value="1"/>
</dbReference>
<dbReference type="PANTHER" id="PTHR33751:SF9">
    <property type="entry name" value="CYTOCHROME C4"/>
    <property type="match status" value="1"/>
</dbReference>
<evidence type="ECO:0000256" key="4">
    <source>
        <dbReference type="ARBA" id="ARBA00022723"/>
    </source>
</evidence>
<dbReference type="InterPro" id="IPR024167">
    <property type="entry name" value="Cytochrome_c4-like"/>
</dbReference>
<keyword evidence="10" id="KW-0732">Signal</keyword>
<feature type="binding site" description="axial binding residue" evidence="9">
    <location>
        <position position="63"/>
    </location>
    <ligand>
        <name>heme c</name>
        <dbReference type="ChEBI" id="CHEBI:61717"/>
        <label>1</label>
    </ligand>
    <ligandPart>
        <name>Fe</name>
        <dbReference type="ChEBI" id="CHEBI:18248"/>
    </ligandPart>
</feature>
<feature type="binding site" description="covalent" evidence="8">
    <location>
        <position position="62"/>
    </location>
    <ligand>
        <name>heme c</name>
        <dbReference type="ChEBI" id="CHEBI:61717"/>
        <label>1</label>
    </ligand>
</feature>
<dbReference type="InterPro" id="IPR009056">
    <property type="entry name" value="Cyt_c-like_dom"/>
</dbReference>
<dbReference type="AlphaFoldDB" id="A0A849KIQ1"/>
<keyword evidence="4 9" id="KW-0479">Metal-binding</keyword>
<feature type="chain" id="PRO_5032963094" evidence="10">
    <location>
        <begin position="23"/>
        <end position="243"/>
    </location>
</feature>
<feature type="signal peptide" evidence="10">
    <location>
        <begin position="1"/>
        <end position="22"/>
    </location>
</feature>
<name>A0A849KIQ1_9BURK</name>
<dbReference type="RefSeq" id="WP_171561209.1">
    <property type="nucleotide sequence ID" value="NZ_JABFCS010000001.1"/>
</dbReference>
<sequence length="243" mass="25431">MNKLLTTLFALSVACATGLALAQTPAATAPAAAPAATAAAGKPATPASPKSLEAKIEMCVGCHGIVGYRASFPEVHRVPKIAGQSAQYIAAALKAYKTGDRKHPTMRGISESLSEQDVADIATYYQDLGKAGRAPLAEKPSRTPNAQVAVMMQKGNCVACHGANLSKAIDPSYPKIAGQHADYLFVALKAYKTDGNPAMGRNNGIMGAIAKQFSNNELKALADYVGSLDGEMETVPESRFHRN</sequence>
<gene>
    <name evidence="12" type="ORF">HK415_16660</name>
</gene>
<reference evidence="12 13" key="2">
    <citation type="submission" date="2020-06" db="EMBL/GenBank/DDBJ databases">
        <title>Ramlibacter rhizophilus sp. nov., isolated from rhizosphere soil of national flower Mugunghwa from South Korea.</title>
        <authorList>
            <person name="Zheng-Fei Y."/>
            <person name="Huan T."/>
        </authorList>
    </citation>
    <scope>NUCLEOTIDE SEQUENCE [LARGE SCALE GENOMIC DNA]</scope>
    <source>
        <strain evidence="12 13">B156</strain>
    </source>
</reference>
<dbReference type="Proteomes" id="UP000552954">
    <property type="component" value="Unassembled WGS sequence"/>
</dbReference>
<comment type="caution">
    <text evidence="12">The sequence shown here is derived from an EMBL/GenBank/DDBJ whole genome shotgun (WGS) entry which is preliminary data.</text>
</comment>
<comment type="subcellular location">
    <subcellularLocation>
        <location evidence="1">Periplasm</location>
    </subcellularLocation>
</comment>
<proteinExistence type="predicted"/>
<dbReference type="GO" id="GO:0042597">
    <property type="term" value="C:periplasmic space"/>
    <property type="evidence" value="ECO:0007669"/>
    <property type="project" value="UniProtKB-SubCell"/>
</dbReference>
<evidence type="ECO:0000256" key="10">
    <source>
        <dbReference type="SAM" id="SignalP"/>
    </source>
</evidence>
<feature type="binding site" description="covalent" evidence="8">
    <location>
        <position position="157"/>
    </location>
    <ligand>
        <name>heme c</name>
        <dbReference type="ChEBI" id="CHEBI:61717"/>
        <label>2</label>
    </ligand>
</feature>
<feature type="binding site" description="axial binding residue" evidence="9">
    <location>
        <position position="106"/>
    </location>
    <ligand>
        <name>heme c</name>
        <dbReference type="ChEBI" id="CHEBI:61717"/>
        <label>1</label>
    </ligand>
    <ligandPart>
        <name>Fe</name>
        <dbReference type="ChEBI" id="CHEBI:18248"/>
    </ligandPart>
</feature>
<evidence type="ECO:0000313" key="12">
    <source>
        <dbReference type="EMBL" id="NNU44451.1"/>
    </source>
</evidence>
<feature type="binding site" description="covalent" evidence="8">
    <location>
        <position position="160"/>
    </location>
    <ligand>
        <name>heme c</name>
        <dbReference type="ChEBI" id="CHEBI:61717"/>
        <label>2</label>
    </ligand>
</feature>
<keyword evidence="5" id="KW-0574">Periplasm</keyword>
<accession>A0A849KIQ1</accession>
<protein>
    <submittedName>
        <fullName evidence="12">C-type cytochrome</fullName>
    </submittedName>
</protein>
<dbReference type="Pfam" id="PF00034">
    <property type="entry name" value="Cytochrom_C"/>
    <property type="match status" value="2"/>
</dbReference>
<evidence type="ECO:0000313" key="13">
    <source>
        <dbReference type="Proteomes" id="UP000552954"/>
    </source>
</evidence>
<dbReference type="GO" id="GO:0020037">
    <property type="term" value="F:heme binding"/>
    <property type="evidence" value="ECO:0007669"/>
    <property type="project" value="InterPro"/>
</dbReference>
<dbReference type="InterPro" id="IPR050597">
    <property type="entry name" value="Cytochrome_c_Oxidase_Subunit"/>
</dbReference>
<keyword evidence="2" id="KW-0813">Transport</keyword>
<dbReference type="PROSITE" id="PS51007">
    <property type="entry name" value="CYTC"/>
    <property type="match status" value="1"/>
</dbReference>
<evidence type="ECO:0000256" key="7">
    <source>
        <dbReference type="ARBA" id="ARBA00023004"/>
    </source>
</evidence>
<feature type="binding site" description="covalent" evidence="8">
    <location>
        <position position="59"/>
    </location>
    <ligand>
        <name>heme c</name>
        <dbReference type="ChEBI" id="CHEBI:61717"/>
        <label>1</label>
    </ligand>
</feature>
<dbReference type="SUPFAM" id="SSF46626">
    <property type="entry name" value="Cytochrome c"/>
    <property type="match status" value="2"/>
</dbReference>
<feature type="domain" description="Cytochrome c" evidence="11">
    <location>
        <begin position="116"/>
        <end position="229"/>
    </location>
</feature>
<dbReference type="EMBL" id="JABFCS010000001">
    <property type="protein sequence ID" value="NNU44451.1"/>
    <property type="molecule type" value="Genomic_DNA"/>
</dbReference>
<reference evidence="12 13" key="1">
    <citation type="submission" date="2020-05" db="EMBL/GenBank/DDBJ databases">
        <authorList>
            <person name="Khan S.A."/>
            <person name="Jeon C.O."/>
            <person name="Chun B.H."/>
        </authorList>
    </citation>
    <scope>NUCLEOTIDE SEQUENCE [LARGE SCALE GENOMIC DNA]</scope>
    <source>
        <strain evidence="12 13">B156</strain>
    </source>
</reference>
<comment type="PTM">
    <text evidence="8">Binds 2 heme c groups covalently per subunit.</text>
</comment>
<dbReference type="PROSITE" id="PS51257">
    <property type="entry name" value="PROKAR_LIPOPROTEIN"/>
    <property type="match status" value="1"/>
</dbReference>
<feature type="binding site" description="axial binding residue" evidence="9">
    <location>
        <position position="206"/>
    </location>
    <ligand>
        <name>heme c</name>
        <dbReference type="ChEBI" id="CHEBI:61717"/>
        <label>2</label>
    </ligand>
    <ligandPart>
        <name>Fe</name>
        <dbReference type="ChEBI" id="CHEBI:18248"/>
    </ligandPart>
</feature>
<evidence type="ECO:0000256" key="1">
    <source>
        <dbReference type="ARBA" id="ARBA00004418"/>
    </source>
</evidence>